<evidence type="ECO:0000259" key="1">
    <source>
        <dbReference type="PROSITE" id="PS50271"/>
    </source>
</evidence>
<dbReference type="InterPro" id="IPR013083">
    <property type="entry name" value="Znf_RING/FYVE/PHD"/>
</dbReference>
<protein>
    <recommendedName>
        <fullName evidence="1">UBP-type domain-containing protein</fullName>
    </recommendedName>
</protein>
<keyword evidence="3" id="KW-1185">Reference proteome</keyword>
<proteinExistence type="predicted"/>
<sequence>MDQKLCSHLQALEELKPADKHYCEECVKTNSTWVHLRVCQTCGKVHCCDDSPNQHATKHYHATQHPVVISAEPGEHWLWCFPDQQFAAY</sequence>
<dbReference type="EMBL" id="PYFT01000001">
    <property type="protein sequence ID" value="PSR57084.1"/>
    <property type="molecule type" value="Genomic_DNA"/>
</dbReference>
<organism evidence="2 3">
    <name type="scientific">Adhaeribacter arboris</name>
    <dbReference type="NCBI Taxonomy" id="2072846"/>
    <lineage>
        <taxon>Bacteria</taxon>
        <taxon>Pseudomonadati</taxon>
        <taxon>Bacteroidota</taxon>
        <taxon>Cytophagia</taxon>
        <taxon>Cytophagales</taxon>
        <taxon>Hymenobacteraceae</taxon>
        <taxon>Adhaeribacter</taxon>
    </lineage>
</organism>
<dbReference type="InterPro" id="IPR001607">
    <property type="entry name" value="Znf_UBP"/>
</dbReference>
<evidence type="ECO:0000313" key="3">
    <source>
        <dbReference type="Proteomes" id="UP000240357"/>
    </source>
</evidence>
<dbReference type="Proteomes" id="UP000240357">
    <property type="component" value="Unassembled WGS sequence"/>
</dbReference>
<dbReference type="PROSITE" id="PS50271">
    <property type="entry name" value="ZF_UBP"/>
    <property type="match status" value="1"/>
</dbReference>
<dbReference type="Pfam" id="PF02148">
    <property type="entry name" value="zf-UBP"/>
    <property type="match status" value="1"/>
</dbReference>
<accession>A0A2T2YNJ4</accession>
<reference evidence="2 3" key="1">
    <citation type="submission" date="2018-03" db="EMBL/GenBank/DDBJ databases">
        <title>Adhaeribacter sp. HMF7605 Genome sequencing and assembly.</title>
        <authorList>
            <person name="Kang H."/>
            <person name="Kang J."/>
            <person name="Cha I."/>
            <person name="Kim H."/>
            <person name="Joh K."/>
        </authorList>
    </citation>
    <scope>NUCLEOTIDE SEQUENCE [LARGE SCALE GENOMIC DNA]</scope>
    <source>
        <strain evidence="2 3">HMF7605</strain>
    </source>
</reference>
<evidence type="ECO:0000313" key="2">
    <source>
        <dbReference type="EMBL" id="PSR57084.1"/>
    </source>
</evidence>
<dbReference type="AlphaFoldDB" id="A0A2T2YNJ4"/>
<dbReference type="OrthoDB" id="120315at2"/>
<dbReference type="RefSeq" id="WP_106933257.1">
    <property type="nucleotide sequence ID" value="NZ_PYFT01000001.1"/>
</dbReference>
<dbReference type="GO" id="GO:0008270">
    <property type="term" value="F:zinc ion binding"/>
    <property type="evidence" value="ECO:0007669"/>
    <property type="project" value="InterPro"/>
</dbReference>
<gene>
    <name evidence="2" type="ORF">AHMF7605_28190</name>
</gene>
<dbReference type="Gene3D" id="3.30.40.10">
    <property type="entry name" value="Zinc/RING finger domain, C3HC4 (zinc finger)"/>
    <property type="match status" value="1"/>
</dbReference>
<name>A0A2T2YNJ4_9BACT</name>
<dbReference type="SUPFAM" id="SSF57850">
    <property type="entry name" value="RING/U-box"/>
    <property type="match status" value="1"/>
</dbReference>
<comment type="caution">
    <text evidence="2">The sequence shown here is derived from an EMBL/GenBank/DDBJ whole genome shotgun (WGS) entry which is preliminary data.</text>
</comment>
<feature type="domain" description="UBP-type" evidence="1">
    <location>
        <begin position="4"/>
        <end position="89"/>
    </location>
</feature>